<sequence length="180" mass="19560">MTIHFPIFQRLDVDGYRLYPGLPNSPGLHLDFTPGPWIVLGVNGLGKSTLLLVLKYVLTGPARIRGAGFTGDRSDVLPVDQRFFAVRVGDSAATAVATAEIKFGSAILKVRRRLSDLKLVEASVRGVQATDSVTVEEEYRALLATLMGLARFEDALRVLDRVNVLPRVERSIDLGSVGSV</sequence>
<dbReference type="GO" id="GO:0006302">
    <property type="term" value="P:double-strand break repair"/>
    <property type="evidence" value="ECO:0007669"/>
    <property type="project" value="InterPro"/>
</dbReference>
<evidence type="ECO:0000313" key="1">
    <source>
        <dbReference type="EMBL" id="UTU54715.1"/>
    </source>
</evidence>
<keyword evidence="2" id="KW-1185">Reference proteome</keyword>
<dbReference type="Proteomes" id="UP001060070">
    <property type="component" value="Chromosome"/>
</dbReference>
<evidence type="ECO:0008006" key="3">
    <source>
        <dbReference type="Google" id="ProtNLM"/>
    </source>
</evidence>
<name>A0AB38TIZ5_9HYPH</name>
<dbReference type="AlphaFoldDB" id="A0AB38TIZ5"/>
<accession>A0AB38TIZ5</accession>
<reference evidence="1 2" key="1">
    <citation type="journal article" date="2022" name="Microbiol. Resour. Announc.">
        <title>Complete Genome Sequence of Mesorhizobium ciceri Strain R30, a Rhizobium Used as a Commercial Inoculant for Chickpea in Argentina.</title>
        <authorList>
            <person name="Foresto E."/>
            <person name="Revale S."/>
            <person name="Primo E."/>
            <person name="Nievas F."/>
            <person name="Carezzano E."/>
            <person name="Puente M."/>
            <person name="Alzari P."/>
            <person name="Mart M."/>
            <person name="Ben-Assaya M."/>
            <person name="Mornico D."/>
            <person name="Santoro M."/>
            <person name="Mart F."/>
            <person name="Giordano W."/>
            <person name="Bogino P."/>
        </authorList>
    </citation>
    <scope>NUCLEOTIDE SEQUENCE [LARGE SCALE GENOMIC DNA]</scope>
    <source>
        <strain evidence="1 2">R30</strain>
    </source>
</reference>
<dbReference type="GO" id="GO:0016887">
    <property type="term" value="F:ATP hydrolysis activity"/>
    <property type="evidence" value="ECO:0007669"/>
    <property type="project" value="InterPro"/>
</dbReference>
<dbReference type="SUPFAM" id="SSF52540">
    <property type="entry name" value="P-loop containing nucleoside triphosphate hydrolases"/>
    <property type="match status" value="1"/>
</dbReference>
<dbReference type="InterPro" id="IPR027417">
    <property type="entry name" value="P-loop_NTPase"/>
</dbReference>
<dbReference type="EMBL" id="CP088147">
    <property type="protein sequence ID" value="UTU54715.1"/>
    <property type="molecule type" value="Genomic_DNA"/>
</dbReference>
<dbReference type="RefSeq" id="WP_127218937.1">
    <property type="nucleotide sequence ID" value="NZ_CP088147.1"/>
</dbReference>
<gene>
    <name evidence="1" type="ORF">LRP29_15525</name>
</gene>
<dbReference type="Gene3D" id="3.40.50.300">
    <property type="entry name" value="P-loop containing nucleotide triphosphate hydrolases"/>
    <property type="match status" value="1"/>
</dbReference>
<evidence type="ECO:0000313" key="2">
    <source>
        <dbReference type="Proteomes" id="UP001060070"/>
    </source>
</evidence>
<organism evidence="1 2">
    <name type="scientific">Mesorhizobium ciceri</name>
    <dbReference type="NCBI Taxonomy" id="39645"/>
    <lineage>
        <taxon>Bacteria</taxon>
        <taxon>Pseudomonadati</taxon>
        <taxon>Pseudomonadota</taxon>
        <taxon>Alphaproteobacteria</taxon>
        <taxon>Hyphomicrobiales</taxon>
        <taxon>Phyllobacteriaceae</taxon>
        <taxon>Mesorhizobium</taxon>
    </lineage>
</organism>
<proteinExistence type="predicted"/>
<protein>
    <recommendedName>
        <fullName evidence="3">Rad50/SbcC-type AAA domain-containing protein</fullName>
    </recommendedName>
</protein>